<dbReference type="Pfam" id="PF01648">
    <property type="entry name" value="ACPS"/>
    <property type="match status" value="1"/>
</dbReference>
<protein>
    <recommendedName>
        <fullName evidence="8">Holo-[acyl-carrier-protein] synthase</fullName>
        <shortName evidence="8">Holo-ACP synthase</shortName>
        <ecNumber evidence="8">2.7.8.7</ecNumber>
    </recommendedName>
    <alternativeName>
        <fullName evidence="8">4'-phosphopantetheinyl transferase AcpS</fullName>
    </alternativeName>
</protein>
<evidence type="ECO:0000256" key="5">
    <source>
        <dbReference type="ARBA" id="ARBA00022842"/>
    </source>
</evidence>
<proteinExistence type="inferred from homology"/>
<comment type="subcellular location">
    <subcellularLocation>
        <location evidence="8">Cytoplasm</location>
    </subcellularLocation>
</comment>
<dbReference type="NCBIfam" id="TIGR00516">
    <property type="entry name" value="acpS"/>
    <property type="match status" value="1"/>
</dbReference>
<dbReference type="GO" id="GO:0006633">
    <property type="term" value="P:fatty acid biosynthetic process"/>
    <property type="evidence" value="ECO:0007669"/>
    <property type="project" value="UniProtKB-UniRule"/>
</dbReference>
<dbReference type="GO" id="GO:0000287">
    <property type="term" value="F:magnesium ion binding"/>
    <property type="evidence" value="ECO:0007669"/>
    <property type="project" value="UniProtKB-UniRule"/>
</dbReference>
<evidence type="ECO:0000259" key="9">
    <source>
        <dbReference type="Pfam" id="PF01648"/>
    </source>
</evidence>
<dbReference type="GO" id="GO:0008897">
    <property type="term" value="F:holo-[acyl-carrier-protein] synthase activity"/>
    <property type="evidence" value="ECO:0007669"/>
    <property type="project" value="UniProtKB-UniRule"/>
</dbReference>
<keyword evidence="1 8" id="KW-0444">Lipid biosynthesis</keyword>
<keyword evidence="3 8" id="KW-0479">Metal-binding</keyword>
<dbReference type="EMBL" id="CP020773">
    <property type="protein sequence ID" value="ARJ50241.1"/>
    <property type="molecule type" value="Genomic_DNA"/>
</dbReference>
<comment type="similarity">
    <text evidence="8">Belongs to the P-Pant transferase superfamily. AcpS family.</text>
</comment>
<evidence type="ECO:0000256" key="2">
    <source>
        <dbReference type="ARBA" id="ARBA00022679"/>
    </source>
</evidence>
<evidence type="ECO:0000313" key="10">
    <source>
        <dbReference type="EMBL" id="ARJ50241.1"/>
    </source>
</evidence>
<name>A0AAC9RNB4_9STAP</name>
<keyword evidence="7 8" id="KW-0275">Fatty acid biosynthesis</keyword>
<dbReference type="GO" id="GO:0005737">
    <property type="term" value="C:cytoplasm"/>
    <property type="evidence" value="ECO:0007669"/>
    <property type="project" value="UniProtKB-SubCell"/>
</dbReference>
<evidence type="ECO:0000313" key="11">
    <source>
        <dbReference type="Proteomes" id="UP000242864"/>
    </source>
</evidence>
<organism evidence="10 11">
    <name type="scientific">Staphylococcus lutrae</name>
    <dbReference type="NCBI Taxonomy" id="155085"/>
    <lineage>
        <taxon>Bacteria</taxon>
        <taxon>Bacillati</taxon>
        <taxon>Bacillota</taxon>
        <taxon>Bacilli</taxon>
        <taxon>Bacillales</taxon>
        <taxon>Staphylococcaceae</taxon>
        <taxon>Staphylococcus</taxon>
    </lineage>
</organism>
<accession>A0AAC9RNB4</accession>
<dbReference type="RefSeq" id="WP_085236717.1">
    <property type="nucleotide sequence ID" value="NZ_CP020773.1"/>
</dbReference>
<feature type="binding site" evidence="8">
    <location>
        <position position="59"/>
    </location>
    <ligand>
        <name>Mg(2+)</name>
        <dbReference type="ChEBI" id="CHEBI:18420"/>
    </ligand>
</feature>
<keyword evidence="2 8" id="KW-0808">Transferase</keyword>
<comment type="catalytic activity">
    <reaction evidence="8">
        <text>apo-[ACP] + CoA = holo-[ACP] + adenosine 3',5'-bisphosphate + H(+)</text>
        <dbReference type="Rhea" id="RHEA:12068"/>
        <dbReference type="Rhea" id="RHEA-COMP:9685"/>
        <dbReference type="Rhea" id="RHEA-COMP:9690"/>
        <dbReference type="ChEBI" id="CHEBI:15378"/>
        <dbReference type="ChEBI" id="CHEBI:29999"/>
        <dbReference type="ChEBI" id="CHEBI:57287"/>
        <dbReference type="ChEBI" id="CHEBI:58343"/>
        <dbReference type="ChEBI" id="CHEBI:64479"/>
        <dbReference type="EC" id="2.7.8.7"/>
    </reaction>
</comment>
<comment type="function">
    <text evidence="8">Transfers the 4'-phosphopantetheine moiety from coenzyme A to a Ser of acyl-carrier-protein.</text>
</comment>
<evidence type="ECO:0000256" key="6">
    <source>
        <dbReference type="ARBA" id="ARBA00023098"/>
    </source>
</evidence>
<evidence type="ECO:0000256" key="1">
    <source>
        <dbReference type="ARBA" id="ARBA00022516"/>
    </source>
</evidence>
<dbReference type="InterPro" id="IPR002582">
    <property type="entry name" value="ACPS"/>
</dbReference>
<dbReference type="Gene3D" id="3.90.470.20">
    <property type="entry name" value="4'-phosphopantetheinyl transferase domain"/>
    <property type="match status" value="1"/>
</dbReference>
<sequence length="116" mass="13332">MIYGIGIDLVEIDRITTTVARQPRFPQRILSEQEFLRYQNYKTVQRQMEFLAGRFAVKEAFSKAMGTGIGQEVTFQQIHCDNNALGQPTICWEGFKVHVSITHTEHYAVAQVILEQ</sequence>
<reference evidence="10 11" key="1">
    <citation type="submission" date="2017-04" db="EMBL/GenBank/DDBJ databases">
        <authorList>
            <person name="Veseli I.A."/>
            <person name="Tang C."/>
            <person name="Pombert J.-F."/>
        </authorList>
    </citation>
    <scope>NUCLEOTIDE SEQUENCE [LARGE SCALE GENOMIC DNA]</scope>
    <source>
        <strain evidence="10 11">ATCC 700373</strain>
    </source>
</reference>
<dbReference type="EC" id="2.7.8.7" evidence="8"/>
<evidence type="ECO:0000256" key="7">
    <source>
        <dbReference type="ARBA" id="ARBA00023160"/>
    </source>
</evidence>
<dbReference type="KEGG" id="slz:B5P37_02375"/>
<dbReference type="InterPro" id="IPR037143">
    <property type="entry name" value="4-PPantetheinyl_Trfase_dom_sf"/>
</dbReference>
<evidence type="ECO:0000256" key="3">
    <source>
        <dbReference type="ARBA" id="ARBA00022723"/>
    </source>
</evidence>
<keyword evidence="8" id="KW-0963">Cytoplasm</keyword>
<dbReference type="InterPro" id="IPR008278">
    <property type="entry name" value="4-PPantetheinyl_Trfase_dom"/>
</dbReference>
<keyword evidence="5 8" id="KW-0460">Magnesium</keyword>
<gene>
    <name evidence="8" type="primary">acpS</name>
    <name evidence="10" type="ORF">B5P37_02375</name>
</gene>
<evidence type="ECO:0000256" key="4">
    <source>
        <dbReference type="ARBA" id="ARBA00022832"/>
    </source>
</evidence>
<dbReference type="SUPFAM" id="SSF56214">
    <property type="entry name" value="4'-phosphopantetheinyl transferase"/>
    <property type="match status" value="1"/>
</dbReference>
<dbReference type="AlphaFoldDB" id="A0AAC9RNB4"/>
<feature type="binding site" evidence="8">
    <location>
        <position position="8"/>
    </location>
    <ligand>
        <name>Mg(2+)</name>
        <dbReference type="ChEBI" id="CHEBI:18420"/>
    </ligand>
</feature>
<dbReference type="InterPro" id="IPR004568">
    <property type="entry name" value="Ppantetheine-prot_Trfase_dom"/>
</dbReference>
<keyword evidence="6 8" id="KW-0443">Lipid metabolism</keyword>
<dbReference type="HAMAP" id="MF_00101">
    <property type="entry name" value="AcpS"/>
    <property type="match status" value="1"/>
</dbReference>
<keyword evidence="11" id="KW-1185">Reference proteome</keyword>
<dbReference type="NCBIfam" id="TIGR00556">
    <property type="entry name" value="pantethn_trn"/>
    <property type="match status" value="1"/>
</dbReference>
<evidence type="ECO:0000256" key="8">
    <source>
        <dbReference type="HAMAP-Rule" id="MF_00101"/>
    </source>
</evidence>
<feature type="domain" description="4'-phosphopantetheinyl transferase" evidence="9">
    <location>
        <begin position="4"/>
        <end position="110"/>
    </location>
</feature>
<comment type="cofactor">
    <cofactor evidence="8">
        <name>Mg(2+)</name>
        <dbReference type="ChEBI" id="CHEBI:18420"/>
    </cofactor>
</comment>
<dbReference type="Proteomes" id="UP000242864">
    <property type="component" value="Chromosome"/>
</dbReference>
<keyword evidence="4 8" id="KW-0276">Fatty acid metabolism</keyword>